<dbReference type="AlphaFoldDB" id="A0A3N2R716"/>
<feature type="compositionally biased region" description="Pro residues" evidence="2">
    <location>
        <begin position="77"/>
        <end position="88"/>
    </location>
</feature>
<feature type="compositionally biased region" description="Basic and acidic residues" evidence="2">
    <location>
        <begin position="38"/>
        <end position="62"/>
    </location>
</feature>
<feature type="compositionally biased region" description="Low complexity" evidence="2">
    <location>
        <begin position="27"/>
        <end position="36"/>
    </location>
</feature>
<dbReference type="Gene3D" id="1.10.287.1490">
    <property type="match status" value="1"/>
</dbReference>
<keyword evidence="3" id="KW-1133">Transmembrane helix</keyword>
<evidence type="ECO:0000313" key="5">
    <source>
        <dbReference type="Proteomes" id="UP000268016"/>
    </source>
</evidence>
<evidence type="ECO:0008006" key="6">
    <source>
        <dbReference type="Google" id="ProtNLM"/>
    </source>
</evidence>
<keyword evidence="5" id="KW-1185">Reference proteome</keyword>
<feature type="region of interest" description="Disordered" evidence="2">
    <location>
        <begin position="1"/>
        <end position="92"/>
    </location>
</feature>
<gene>
    <name evidence="4" type="ORF">EAT49_07875</name>
</gene>
<keyword evidence="1" id="KW-0175">Coiled coil</keyword>
<proteinExistence type="predicted"/>
<dbReference type="Proteomes" id="UP000268016">
    <property type="component" value="Unassembled WGS sequence"/>
</dbReference>
<feature type="transmembrane region" description="Helical" evidence="3">
    <location>
        <begin position="96"/>
        <end position="117"/>
    </location>
</feature>
<protein>
    <recommendedName>
        <fullName evidence="6">Mitochondrial inner membrane protein</fullName>
    </recommendedName>
</protein>
<evidence type="ECO:0000256" key="2">
    <source>
        <dbReference type="SAM" id="MobiDB-lite"/>
    </source>
</evidence>
<name>A0A3N2R716_9RHOB</name>
<evidence type="ECO:0000313" key="4">
    <source>
        <dbReference type="EMBL" id="ROU03198.1"/>
    </source>
</evidence>
<evidence type="ECO:0000256" key="3">
    <source>
        <dbReference type="SAM" id="Phobius"/>
    </source>
</evidence>
<evidence type="ECO:0000256" key="1">
    <source>
        <dbReference type="SAM" id="Coils"/>
    </source>
</evidence>
<keyword evidence="3" id="KW-0472">Membrane</keyword>
<organism evidence="4 5">
    <name type="scientific">Histidinibacterium lentulum</name>
    <dbReference type="NCBI Taxonomy" id="2480588"/>
    <lineage>
        <taxon>Bacteria</taxon>
        <taxon>Pseudomonadati</taxon>
        <taxon>Pseudomonadota</taxon>
        <taxon>Alphaproteobacteria</taxon>
        <taxon>Rhodobacterales</taxon>
        <taxon>Paracoccaceae</taxon>
        <taxon>Histidinibacterium</taxon>
    </lineage>
</organism>
<keyword evidence="3" id="KW-0812">Transmembrane</keyword>
<sequence length="444" mass="45348">MAKEDEAQSPESGRIPPEAADMTPVLAPEAEVAGLAAEEERAEAAPVTVHDRRADAAEEPMRDIAAPEPPRTEPPRTEPPPPRPPAPVPERRRGGAVGLILGGIVAGAIGFGAAWYLERMNDPGLDITGEFESRDALIAALEAELADLRAATADGPDLTPLETATESAASEAAASRAAVEELRGDIAESVGSLQDGLAALDTRLTDLEQLPQGDGSLSSAAVEAYEREIAALREETAEAVSGLEARAGAIETGFDELRTTVEAALADLEAEAEALEQQSEEAAAAAAARTALAEIQGAVSGGAPYADALSDLQASGAVEVPEVLAANAEAGVASLPALRETFPEAARAALATVRAGESGGGLGGFLERQLNVRSVEPREGDDPDAVLSRAGAAVDAGRIDHALDELAALPEAAAAALSDWTAAATARVEAQDAIDQLTQTLTTN</sequence>
<comment type="caution">
    <text evidence="4">The sequence shown here is derived from an EMBL/GenBank/DDBJ whole genome shotgun (WGS) entry which is preliminary data.</text>
</comment>
<feature type="coiled-coil region" evidence="1">
    <location>
        <begin position="222"/>
        <end position="288"/>
    </location>
</feature>
<dbReference type="EMBL" id="RDRB01000003">
    <property type="protein sequence ID" value="ROU03198.1"/>
    <property type="molecule type" value="Genomic_DNA"/>
</dbReference>
<reference evidence="4 5" key="1">
    <citation type="submission" date="2018-10" db="EMBL/GenBank/DDBJ databases">
        <title>Histidinibacterium lentulum gen. nov., sp. nov., a marine bacterium from the culture broth of Picochlorum sp. 122.</title>
        <authorList>
            <person name="Wang G."/>
        </authorList>
    </citation>
    <scope>NUCLEOTIDE SEQUENCE [LARGE SCALE GENOMIC DNA]</scope>
    <source>
        <strain evidence="4 5">B17</strain>
    </source>
</reference>
<accession>A0A3N2R716</accession>